<reference evidence="3" key="1">
    <citation type="submission" date="2016-10" db="EMBL/GenBank/DDBJ databases">
        <authorList>
            <person name="Varghese N."/>
            <person name="Submissions S."/>
        </authorList>
    </citation>
    <scope>NUCLEOTIDE SEQUENCE [LARGE SCALE GENOMIC DNA]</scope>
    <source>
        <strain>GEY</strain>
        <strain evidence="3">DSM 9560</strain>
    </source>
</reference>
<evidence type="ECO:0000313" key="3">
    <source>
        <dbReference type="Proteomes" id="UP000199513"/>
    </source>
</evidence>
<proteinExistence type="predicted"/>
<name>A0A1I2E8X6_9BACT</name>
<dbReference type="Proteomes" id="UP000199513">
    <property type="component" value="Unassembled WGS sequence"/>
</dbReference>
<keyword evidence="1" id="KW-0812">Transmembrane</keyword>
<evidence type="ECO:0008006" key="4">
    <source>
        <dbReference type="Google" id="ProtNLM"/>
    </source>
</evidence>
<feature type="transmembrane region" description="Helical" evidence="1">
    <location>
        <begin position="12"/>
        <end position="33"/>
    </location>
</feature>
<keyword evidence="3" id="KW-1185">Reference proteome</keyword>
<dbReference type="STRING" id="1003.SAMN04488541_100935"/>
<sequence>MIICKPKPAVQFVLFALLAVTYGISFLLIGYIVQGKQSIWLYGGVLISLIVTFLFTIRVLIGHKSLFIDKGKISVKYLFRTYTFDAQAITSWEEIEIKTFNNQVFKQIDLVLENQKVSFSQQEHTDYDKLLQFLKKIKKQVKGKP</sequence>
<keyword evidence="1" id="KW-0472">Membrane</keyword>
<gene>
    <name evidence="2" type="ORF">SAMN04488541_100935</name>
</gene>
<organism evidence="2 3">
    <name type="scientific">Thermoflexibacter ruber</name>
    <dbReference type="NCBI Taxonomy" id="1003"/>
    <lineage>
        <taxon>Bacteria</taxon>
        <taxon>Pseudomonadati</taxon>
        <taxon>Bacteroidota</taxon>
        <taxon>Cytophagia</taxon>
        <taxon>Cytophagales</taxon>
        <taxon>Thermoflexibacteraceae</taxon>
        <taxon>Thermoflexibacter</taxon>
    </lineage>
</organism>
<dbReference type="EMBL" id="FONY01000009">
    <property type="protein sequence ID" value="SFE88720.1"/>
    <property type="molecule type" value="Genomic_DNA"/>
</dbReference>
<evidence type="ECO:0000256" key="1">
    <source>
        <dbReference type="SAM" id="Phobius"/>
    </source>
</evidence>
<keyword evidence="1" id="KW-1133">Transmembrane helix</keyword>
<feature type="transmembrane region" description="Helical" evidence="1">
    <location>
        <begin position="39"/>
        <end position="61"/>
    </location>
</feature>
<dbReference type="RefSeq" id="WP_091542108.1">
    <property type="nucleotide sequence ID" value="NZ_FONY01000009.1"/>
</dbReference>
<protein>
    <recommendedName>
        <fullName evidence="4">PH domain-containing protein</fullName>
    </recommendedName>
</protein>
<accession>A0A1I2E8X6</accession>
<evidence type="ECO:0000313" key="2">
    <source>
        <dbReference type="EMBL" id="SFE88720.1"/>
    </source>
</evidence>
<dbReference type="AlphaFoldDB" id="A0A1I2E8X6"/>